<organism evidence="1">
    <name type="scientific">viral metagenome</name>
    <dbReference type="NCBI Taxonomy" id="1070528"/>
    <lineage>
        <taxon>unclassified sequences</taxon>
        <taxon>metagenomes</taxon>
        <taxon>organismal metagenomes</taxon>
    </lineage>
</organism>
<sequence length="536" mass="65216">MISFHDLKNYIINDPLSDWFEKINQIYNTYECSEPTRFEIELREKKHSYKGNFIQFLMSSDYETHKDQEYEFVKTKIKEKQKCIFIRPILYHERYDMSVIPDFIIHRDIFKEIFNEVHMSDLPLYIVSDIVYQTVNFNKDMTDLINDNLLYYYKCKIYLCNEILGYNDYGILFAKEYRHKECILKKKSVVGRYVFDNDMRDKIQHALAWIDNLNQYYDEWLIYPEPTITELYPNMNIKTGPWYNEKKRLAEEIQEITLVWNISYHKRCLLHDKGIYTWQDSLLLNNIYPYEVKETERRRIQEKMIHMNRQSELKISPRRIKSREFINHIKDKTDSIVLDFESVINLEERSSYFNDEIRDEIPKICIIGCIDLKNNVFKDFTIRYLTLDEEEKIVRYWLQYLKRVVGNNIKIYHWSSAERVYIDYMKAQYPHLDYPNFTYVDLLSYFKSEPITIQGCFGYGLKEIVKMLYNHELIKNKWVDDTDGLEAMIEIIHKSEDALNKKIPIKRFTEIKKIIYYNYMDCKVIVDILEMLEKMI</sequence>
<reference evidence="1" key="1">
    <citation type="journal article" date="2020" name="Nature">
        <title>Giant virus diversity and host interactions through global metagenomics.</title>
        <authorList>
            <person name="Schulz F."/>
            <person name="Roux S."/>
            <person name="Paez-Espino D."/>
            <person name="Jungbluth S."/>
            <person name="Walsh D.A."/>
            <person name="Denef V.J."/>
            <person name="McMahon K.D."/>
            <person name="Konstantinidis K.T."/>
            <person name="Eloe-Fadrosh E.A."/>
            <person name="Kyrpides N.C."/>
            <person name="Woyke T."/>
        </authorList>
    </citation>
    <scope>NUCLEOTIDE SEQUENCE</scope>
    <source>
        <strain evidence="1">GVMAG-S-ERX556126-94</strain>
    </source>
</reference>
<dbReference type="AlphaFoldDB" id="A0A6C0FBN1"/>
<name>A0A6C0FBN1_9ZZZZ</name>
<dbReference type="EMBL" id="MN738838">
    <property type="protein sequence ID" value="QHT39088.1"/>
    <property type="molecule type" value="Genomic_DNA"/>
</dbReference>
<proteinExistence type="predicted"/>
<protein>
    <submittedName>
        <fullName evidence="1">Uncharacterized protein</fullName>
    </submittedName>
</protein>
<accession>A0A6C0FBN1</accession>
<evidence type="ECO:0000313" key="1">
    <source>
        <dbReference type="EMBL" id="QHT39088.1"/>
    </source>
</evidence>